<sequence>MSDITPGTPAVPLHVEDPNVGPRVAFRPESGTPRPVVGAAVVDEVAAPTVVLAARRSAPEVLAGLWEFPGGKVEPGEDPRAALVREVREELGVHIRLDREVAADHPEGWLLGNGARMRVFTAEIVEGDPQPLEDHDRLEWRALDRAALQELDWIPADRPIVDALVELVRPGG</sequence>
<gene>
    <name evidence="14" type="ORF">GCM10010977_15020</name>
</gene>
<protein>
    <recommendedName>
        <fullName evidence="11">8-oxo-dGTP diphosphatase</fullName>
        <ecNumber evidence="11">3.6.1.55</ecNumber>
    </recommendedName>
</protein>
<dbReference type="PANTHER" id="PTHR47707:SF1">
    <property type="entry name" value="NUDIX HYDROLASE FAMILY PROTEIN"/>
    <property type="match status" value="1"/>
</dbReference>
<dbReference type="CDD" id="cd03425">
    <property type="entry name" value="NUDIX_MutT_NudA_like"/>
    <property type="match status" value="1"/>
</dbReference>
<evidence type="ECO:0000313" key="15">
    <source>
        <dbReference type="Proteomes" id="UP000642509"/>
    </source>
</evidence>
<dbReference type="InterPro" id="IPR015797">
    <property type="entry name" value="NUDIX_hydrolase-like_dom_sf"/>
</dbReference>
<dbReference type="InterPro" id="IPR020476">
    <property type="entry name" value="Nudix_hydrolase"/>
</dbReference>
<dbReference type="InterPro" id="IPR000086">
    <property type="entry name" value="NUDIX_hydrolase_dom"/>
</dbReference>
<evidence type="ECO:0000259" key="13">
    <source>
        <dbReference type="PROSITE" id="PS51462"/>
    </source>
</evidence>
<evidence type="ECO:0000256" key="7">
    <source>
        <dbReference type="ARBA" id="ARBA00022801"/>
    </source>
</evidence>
<dbReference type="SUPFAM" id="SSF55811">
    <property type="entry name" value="Nudix"/>
    <property type="match status" value="1"/>
</dbReference>
<evidence type="ECO:0000256" key="8">
    <source>
        <dbReference type="ARBA" id="ARBA00022842"/>
    </source>
</evidence>
<evidence type="ECO:0000256" key="12">
    <source>
        <dbReference type="RuleBase" id="RU003476"/>
    </source>
</evidence>
<evidence type="ECO:0000256" key="9">
    <source>
        <dbReference type="ARBA" id="ARBA00023204"/>
    </source>
</evidence>
<name>A0ABQ2LY25_9MICC</name>
<comment type="caution">
    <text evidence="14">The sequence shown here is derived from an EMBL/GenBank/DDBJ whole genome shotgun (WGS) entry which is preliminary data.</text>
</comment>
<dbReference type="Pfam" id="PF00293">
    <property type="entry name" value="NUDIX"/>
    <property type="match status" value="1"/>
</dbReference>
<comment type="catalytic activity">
    <reaction evidence="10">
        <text>8-oxo-dGTP + H2O = 8-oxo-dGMP + diphosphate + H(+)</text>
        <dbReference type="Rhea" id="RHEA:31575"/>
        <dbReference type="ChEBI" id="CHEBI:15377"/>
        <dbReference type="ChEBI" id="CHEBI:15378"/>
        <dbReference type="ChEBI" id="CHEBI:33019"/>
        <dbReference type="ChEBI" id="CHEBI:63224"/>
        <dbReference type="ChEBI" id="CHEBI:77896"/>
        <dbReference type="EC" id="3.6.1.55"/>
    </reaction>
</comment>
<keyword evidence="5" id="KW-0479">Metal-binding</keyword>
<comment type="similarity">
    <text evidence="2 12">Belongs to the Nudix hydrolase family.</text>
</comment>
<evidence type="ECO:0000256" key="10">
    <source>
        <dbReference type="ARBA" id="ARBA00035861"/>
    </source>
</evidence>
<dbReference type="PANTHER" id="PTHR47707">
    <property type="entry name" value="8-OXO-DGTP DIPHOSPHATASE"/>
    <property type="match status" value="1"/>
</dbReference>
<dbReference type="Proteomes" id="UP000642509">
    <property type="component" value="Unassembled WGS sequence"/>
</dbReference>
<reference evidence="15" key="1">
    <citation type="journal article" date="2019" name="Int. J. Syst. Evol. Microbiol.">
        <title>The Global Catalogue of Microorganisms (GCM) 10K type strain sequencing project: providing services to taxonomists for standard genome sequencing and annotation.</title>
        <authorList>
            <consortium name="The Broad Institute Genomics Platform"/>
            <consortium name="The Broad Institute Genome Sequencing Center for Infectious Disease"/>
            <person name="Wu L."/>
            <person name="Ma J."/>
        </authorList>
    </citation>
    <scope>NUCLEOTIDE SEQUENCE [LARGE SCALE GENOMIC DNA]</scope>
    <source>
        <strain evidence="15">CGMCC 1.7064</strain>
    </source>
</reference>
<dbReference type="PROSITE" id="PS00893">
    <property type="entry name" value="NUDIX_BOX"/>
    <property type="match status" value="1"/>
</dbReference>
<dbReference type="PROSITE" id="PS51462">
    <property type="entry name" value="NUDIX"/>
    <property type="match status" value="1"/>
</dbReference>
<evidence type="ECO:0000256" key="2">
    <source>
        <dbReference type="ARBA" id="ARBA00005582"/>
    </source>
</evidence>
<evidence type="ECO:0000256" key="3">
    <source>
        <dbReference type="ARBA" id="ARBA00022457"/>
    </source>
</evidence>
<dbReference type="Gene3D" id="3.90.79.10">
    <property type="entry name" value="Nucleoside Triphosphate Pyrophosphohydrolase"/>
    <property type="match status" value="1"/>
</dbReference>
<keyword evidence="7 12" id="KW-0378">Hydrolase</keyword>
<organism evidence="14 15">
    <name type="scientific">Citricoccus zhacaiensis</name>
    <dbReference type="NCBI Taxonomy" id="489142"/>
    <lineage>
        <taxon>Bacteria</taxon>
        <taxon>Bacillati</taxon>
        <taxon>Actinomycetota</taxon>
        <taxon>Actinomycetes</taxon>
        <taxon>Micrococcales</taxon>
        <taxon>Micrococcaceae</taxon>
        <taxon>Citricoccus</taxon>
    </lineage>
</organism>
<dbReference type="InterPro" id="IPR047127">
    <property type="entry name" value="MutT-like"/>
</dbReference>
<accession>A0ABQ2LY25</accession>
<keyword evidence="15" id="KW-1185">Reference proteome</keyword>
<keyword evidence="4" id="KW-0235">DNA replication</keyword>
<dbReference type="InterPro" id="IPR020084">
    <property type="entry name" value="NUDIX_hydrolase_CS"/>
</dbReference>
<dbReference type="EC" id="3.6.1.55" evidence="11"/>
<comment type="cofactor">
    <cofactor evidence="1">
        <name>Mg(2+)</name>
        <dbReference type="ChEBI" id="CHEBI:18420"/>
    </cofactor>
</comment>
<evidence type="ECO:0000256" key="1">
    <source>
        <dbReference type="ARBA" id="ARBA00001946"/>
    </source>
</evidence>
<dbReference type="EMBL" id="BMLQ01000004">
    <property type="protein sequence ID" value="GGO44497.1"/>
    <property type="molecule type" value="Genomic_DNA"/>
</dbReference>
<keyword evidence="9" id="KW-0234">DNA repair</keyword>
<keyword evidence="8" id="KW-0460">Magnesium</keyword>
<evidence type="ECO:0000256" key="11">
    <source>
        <dbReference type="ARBA" id="ARBA00038905"/>
    </source>
</evidence>
<feature type="domain" description="Nudix hydrolase" evidence="13">
    <location>
        <begin position="32"/>
        <end position="168"/>
    </location>
</feature>
<dbReference type="PRINTS" id="PR00502">
    <property type="entry name" value="NUDIXFAMILY"/>
</dbReference>
<evidence type="ECO:0000256" key="5">
    <source>
        <dbReference type="ARBA" id="ARBA00022723"/>
    </source>
</evidence>
<evidence type="ECO:0000256" key="4">
    <source>
        <dbReference type="ARBA" id="ARBA00022705"/>
    </source>
</evidence>
<keyword evidence="3" id="KW-0515">Mutator protein</keyword>
<proteinExistence type="inferred from homology"/>
<evidence type="ECO:0000256" key="6">
    <source>
        <dbReference type="ARBA" id="ARBA00022763"/>
    </source>
</evidence>
<keyword evidence="6" id="KW-0227">DNA damage</keyword>
<evidence type="ECO:0000313" key="14">
    <source>
        <dbReference type="EMBL" id="GGO44497.1"/>
    </source>
</evidence>